<sequence>MREDLILLPRRTVLEKKYASSSEEIVQILAEWTYKNHFELVIRKNDKGSRVHYLRCKFEGNSTPKDITDRQRRRKSVKTDCPFVLKITYSKKAHEDSKKGKVLEEDGPKNENAHNDSLTLEECQLLRKTNKKFLIGSDTIDDVVQKMIGTENSVPEIKKKTIDRTDGKSILTYDDIRNWKVEVMSHHDKSIDKFGNSASDLIRRIEGRGYIVGYQVSFDGKNVKPIFFMHSSAAAEINVRREVFGIDATYKVNNKAMPLVSIQSVVSHLGGKSLMTSPIVYNRRPSLIISSSFNFNPR</sequence>
<dbReference type="InterPro" id="IPR031052">
    <property type="entry name" value="FHY3/FAR1"/>
</dbReference>
<dbReference type="PANTHER" id="PTHR31669:SF251">
    <property type="entry name" value="PROTEIN FAR1-RELATED SEQUENCE"/>
    <property type="match status" value="1"/>
</dbReference>
<organism evidence="1 2">
    <name type="scientific">Mucor circinelloides f. circinelloides (strain 1006PhL)</name>
    <name type="common">Mucormycosis agent</name>
    <name type="synonym">Calyptromyces circinelloides</name>
    <dbReference type="NCBI Taxonomy" id="1220926"/>
    <lineage>
        <taxon>Eukaryota</taxon>
        <taxon>Fungi</taxon>
        <taxon>Fungi incertae sedis</taxon>
        <taxon>Mucoromycota</taxon>
        <taxon>Mucoromycotina</taxon>
        <taxon>Mucoromycetes</taxon>
        <taxon>Mucorales</taxon>
        <taxon>Mucorineae</taxon>
        <taxon>Mucoraceae</taxon>
        <taxon>Mucor</taxon>
    </lineage>
</organism>
<protein>
    <recommendedName>
        <fullName evidence="3">FAR1 domain-containing protein</fullName>
    </recommendedName>
</protein>
<accession>S2JLJ4</accession>
<evidence type="ECO:0000313" key="2">
    <source>
        <dbReference type="Proteomes" id="UP000014254"/>
    </source>
</evidence>
<dbReference type="OMA" id="HAYGENE"/>
<name>S2JLJ4_MUCC1</name>
<evidence type="ECO:0008006" key="3">
    <source>
        <dbReference type="Google" id="ProtNLM"/>
    </source>
</evidence>
<dbReference type="AlphaFoldDB" id="S2JLJ4"/>
<reference evidence="2" key="1">
    <citation type="submission" date="2013-05" db="EMBL/GenBank/DDBJ databases">
        <title>The Genome sequence of Mucor circinelloides f. circinelloides 1006PhL.</title>
        <authorList>
            <consortium name="The Broad Institute Genomics Platform"/>
            <person name="Cuomo C."/>
            <person name="Earl A."/>
            <person name="Findley K."/>
            <person name="Lee S.C."/>
            <person name="Walker B."/>
            <person name="Young S."/>
            <person name="Zeng Q."/>
            <person name="Gargeya S."/>
            <person name="Fitzgerald M."/>
            <person name="Haas B."/>
            <person name="Abouelleil A."/>
            <person name="Allen A.W."/>
            <person name="Alvarado L."/>
            <person name="Arachchi H.M."/>
            <person name="Berlin A.M."/>
            <person name="Chapman S.B."/>
            <person name="Gainer-Dewar J."/>
            <person name="Goldberg J."/>
            <person name="Griggs A."/>
            <person name="Gujja S."/>
            <person name="Hansen M."/>
            <person name="Howarth C."/>
            <person name="Imamovic A."/>
            <person name="Ireland A."/>
            <person name="Larimer J."/>
            <person name="McCowan C."/>
            <person name="Murphy C."/>
            <person name="Pearson M."/>
            <person name="Poon T.W."/>
            <person name="Priest M."/>
            <person name="Roberts A."/>
            <person name="Saif S."/>
            <person name="Shea T."/>
            <person name="Sisk P."/>
            <person name="Sykes S."/>
            <person name="Wortman J."/>
            <person name="Nusbaum C."/>
            <person name="Birren B."/>
        </authorList>
    </citation>
    <scope>NUCLEOTIDE SEQUENCE [LARGE SCALE GENOMIC DNA]</scope>
    <source>
        <strain evidence="2">1006PhL</strain>
    </source>
</reference>
<dbReference type="OrthoDB" id="2284622at2759"/>
<keyword evidence="2" id="KW-1185">Reference proteome</keyword>
<evidence type="ECO:0000313" key="1">
    <source>
        <dbReference type="EMBL" id="EPB91236.1"/>
    </source>
</evidence>
<dbReference type="GO" id="GO:0006355">
    <property type="term" value="P:regulation of DNA-templated transcription"/>
    <property type="evidence" value="ECO:0007669"/>
    <property type="project" value="InterPro"/>
</dbReference>
<dbReference type="PANTHER" id="PTHR31669">
    <property type="entry name" value="PROTEIN FAR1-RELATED SEQUENCE 10-RELATED"/>
    <property type="match status" value="1"/>
</dbReference>
<dbReference type="InParanoid" id="S2JLJ4"/>
<dbReference type="EMBL" id="KE123911">
    <property type="protein sequence ID" value="EPB91236.1"/>
    <property type="molecule type" value="Genomic_DNA"/>
</dbReference>
<dbReference type="Proteomes" id="UP000014254">
    <property type="component" value="Unassembled WGS sequence"/>
</dbReference>
<gene>
    <name evidence="1" type="ORF">HMPREF1544_01941</name>
</gene>
<dbReference type="VEuPathDB" id="FungiDB:HMPREF1544_01941"/>
<proteinExistence type="predicted"/>